<protein>
    <submittedName>
        <fullName evidence="1">Uncharacterized protein</fullName>
    </submittedName>
</protein>
<evidence type="ECO:0000313" key="1">
    <source>
        <dbReference type="EnsemblPlants" id="AVESA.00010b.r2.7DG1345760.1.CDS.1"/>
    </source>
</evidence>
<sequence>MLDDNGKLHRVAVDAVGPRPTGVAVGGVDAHPRDAVALEPSAEGDHPHPVTLLHTALGLRVRQLVQHGAAGRIAQPVQRHPRRLHVLVGEPEPGLRLVDHAAPSRVDAEVLERRPEVRPVELLLHPGAAAGQEYHLVLEEGQHHAEFLGDRQDERGEGGDVFLQRAAGSGRKIPGEADRRVAPVVLVHVHAPVVLVPRGGDGAHHVAEPEPRAPPLRGVGQDHGGGAHAEEAVGEKHRAVRSHVIRRRQDLCGNDQRARAGRRLPEDVPDEADRHECGAAPHPGQVHAPHVGAELVPVDDHVGERGDRCQDAAVQDEHVHVRGRQEAPGLGERLVDGGEEDQLGLLARRLQAPVRGHAVVRRRHAGLLAEPRPLDQPHHEVHALLVVQVRHEVRVLAASR</sequence>
<reference evidence="1" key="1">
    <citation type="submission" date="2021-05" db="EMBL/GenBank/DDBJ databases">
        <authorList>
            <person name="Scholz U."/>
            <person name="Mascher M."/>
            <person name="Fiebig A."/>
        </authorList>
    </citation>
    <scope>NUCLEOTIDE SEQUENCE [LARGE SCALE GENOMIC DNA]</scope>
</reference>
<accession>A0ACD6AF33</accession>
<keyword evidence="2" id="KW-1185">Reference proteome</keyword>
<dbReference type="EnsemblPlants" id="AVESA.00010b.r2.7DG1345760.1">
    <property type="protein sequence ID" value="AVESA.00010b.r2.7DG1345760.1.CDS.1"/>
    <property type="gene ID" value="AVESA.00010b.r2.7DG1345760"/>
</dbReference>
<dbReference type="Proteomes" id="UP001732700">
    <property type="component" value="Chromosome 7D"/>
</dbReference>
<name>A0ACD6AF33_AVESA</name>
<evidence type="ECO:0000313" key="2">
    <source>
        <dbReference type="Proteomes" id="UP001732700"/>
    </source>
</evidence>
<reference evidence="1" key="2">
    <citation type="submission" date="2025-09" db="UniProtKB">
        <authorList>
            <consortium name="EnsemblPlants"/>
        </authorList>
    </citation>
    <scope>IDENTIFICATION</scope>
</reference>
<organism evidence="1 2">
    <name type="scientific">Avena sativa</name>
    <name type="common">Oat</name>
    <dbReference type="NCBI Taxonomy" id="4498"/>
    <lineage>
        <taxon>Eukaryota</taxon>
        <taxon>Viridiplantae</taxon>
        <taxon>Streptophyta</taxon>
        <taxon>Embryophyta</taxon>
        <taxon>Tracheophyta</taxon>
        <taxon>Spermatophyta</taxon>
        <taxon>Magnoliopsida</taxon>
        <taxon>Liliopsida</taxon>
        <taxon>Poales</taxon>
        <taxon>Poaceae</taxon>
        <taxon>BOP clade</taxon>
        <taxon>Pooideae</taxon>
        <taxon>Poodae</taxon>
        <taxon>Poeae</taxon>
        <taxon>Poeae Chloroplast Group 1 (Aveneae type)</taxon>
        <taxon>Aveninae</taxon>
        <taxon>Avena</taxon>
    </lineage>
</organism>
<proteinExistence type="predicted"/>